<keyword evidence="3" id="KW-1185">Reference proteome</keyword>
<proteinExistence type="predicted"/>
<feature type="compositionally biased region" description="Polar residues" evidence="1">
    <location>
        <begin position="38"/>
        <end position="79"/>
    </location>
</feature>
<protein>
    <submittedName>
        <fullName evidence="2">Uncharacterized protein</fullName>
    </submittedName>
</protein>
<reference evidence="3" key="1">
    <citation type="submission" date="2016-03" db="EMBL/GenBank/DDBJ databases">
        <authorList>
            <person name="Guldener U."/>
        </authorList>
    </citation>
    <scope>NUCLEOTIDE SEQUENCE [LARGE SCALE GENOMIC DNA]</scope>
    <source>
        <strain evidence="3">04CH-RAC-A.6.1</strain>
    </source>
</reference>
<dbReference type="AlphaFoldDB" id="A0A1E1K7Q1"/>
<gene>
    <name evidence="2" type="ORF">RAG0_03194</name>
</gene>
<dbReference type="Proteomes" id="UP000178912">
    <property type="component" value="Unassembled WGS sequence"/>
</dbReference>
<accession>A0A1E1K7Q1</accession>
<evidence type="ECO:0000313" key="2">
    <source>
        <dbReference type="EMBL" id="CZS92644.1"/>
    </source>
</evidence>
<sequence>MSGSQSTPRLPALPQSKSPLRTISEPPASPASSGLSPTDTRASQSTVDTQSSAGWNGKTLQFDSQSSSLTRHGSEGLQSSRRHTHDPAKMNGYTTCGRHGDDWLFGGFSVAGTVKKLWEKDGKE</sequence>
<dbReference type="OrthoDB" id="5089392at2759"/>
<feature type="compositionally biased region" description="Low complexity" evidence="1">
    <location>
        <begin position="24"/>
        <end position="37"/>
    </location>
</feature>
<feature type="region of interest" description="Disordered" evidence="1">
    <location>
        <begin position="1"/>
        <end position="92"/>
    </location>
</feature>
<organism evidence="2 3">
    <name type="scientific">Rhynchosporium agropyri</name>
    <dbReference type="NCBI Taxonomy" id="914238"/>
    <lineage>
        <taxon>Eukaryota</taxon>
        <taxon>Fungi</taxon>
        <taxon>Dikarya</taxon>
        <taxon>Ascomycota</taxon>
        <taxon>Pezizomycotina</taxon>
        <taxon>Leotiomycetes</taxon>
        <taxon>Helotiales</taxon>
        <taxon>Ploettnerulaceae</taxon>
        <taxon>Rhynchosporium</taxon>
    </lineage>
</organism>
<evidence type="ECO:0000313" key="3">
    <source>
        <dbReference type="Proteomes" id="UP000178912"/>
    </source>
</evidence>
<dbReference type="EMBL" id="FJUX01000013">
    <property type="protein sequence ID" value="CZS92644.1"/>
    <property type="molecule type" value="Genomic_DNA"/>
</dbReference>
<evidence type="ECO:0000256" key="1">
    <source>
        <dbReference type="SAM" id="MobiDB-lite"/>
    </source>
</evidence>
<name>A0A1E1K7Q1_9HELO</name>